<feature type="domain" description="AAA+ ATPase" evidence="6">
    <location>
        <begin position="57"/>
        <end position="334"/>
    </location>
</feature>
<keyword evidence="9" id="KW-1185">Reference proteome</keyword>
<organism evidence="8 9">
    <name type="scientific">Lyticum sinuosum</name>
    <dbReference type="NCBI Taxonomy" id="1332059"/>
    <lineage>
        <taxon>Bacteria</taxon>
        <taxon>Pseudomonadati</taxon>
        <taxon>Pseudomonadota</taxon>
        <taxon>Alphaproteobacteria</taxon>
        <taxon>Rickettsiales</taxon>
        <taxon>Lyticum</taxon>
    </lineage>
</organism>
<dbReference type="InterPro" id="IPR003959">
    <property type="entry name" value="ATPase_AAA_core"/>
</dbReference>
<reference evidence="8" key="1">
    <citation type="submission" date="2023-02" db="EMBL/GenBank/DDBJ databases">
        <title>Host association and intracellularity evolved multiple times independently in the Rickettsiales.</title>
        <authorList>
            <person name="Castelli M."/>
            <person name="Nardi T."/>
            <person name="Gammuto L."/>
            <person name="Bellinzona G."/>
            <person name="Sabaneyeva E."/>
            <person name="Potekhin A."/>
            <person name="Serra V."/>
            <person name="Petroni G."/>
            <person name="Sassera D."/>
        </authorList>
    </citation>
    <scope>NUCLEOTIDE SEQUENCE</scope>
    <source>
        <strain evidence="8">USBL-36I1</strain>
    </source>
</reference>
<evidence type="ECO:0000256" key="5">
    <source>
        <dbReference type="ARBA" id="ARBA00023186"/>
    </source>
</evidence>
<dbReference type="NCBIfam" id="NF003544">
    <property type="entry name" value="PRK05201.1"/>
    <property type="match status" value="1"/>
</dbReference>
<comment type="caution">
    <text evidence="8">The sequence shown here is derived from an EMBL/GenBank/DDBJ whole genome shotgun (WGS) entry which is preliminary data.</text>
</comment>
<dbReference type="InterPro" id="IPR027417">
    <property type="entry name" value="P-loop_NTPase"/>
</dbReference>
<dbReference type="SMART" id="SM00382">
    <property type="entry name" value="AAA"/>
    <property type="match status" value="1"/>
</dbReference>
<evidence type="ECO:0000259" key="6">
    <source>
        <dbReference type="SMART" id="SM00382"/>
    </source>
</evidence>
<dbReference type="Proteomes" id="UP001289135">
    <property type="component" value="Unassembled WGS sequence"/>
</dbReference>
<dbReference type="InterPro" id="IPR003593">
    <property type="entry name" value="AAA+_ATPase"/>
</dbReference>
<evidence type="ECO:0000256" key="2">
    <source>
        <dbReference type="ARBA" id="ARBA00022490"/>
    </source>
</evidence>
<dbReference type="GO" id="GO:0008233">
    <property type="term" value="F:peptidase activity"/>
    <property type="evidence" value="ECO:0007669"/>
    <property type="project" value="UniProtKB-KW"/>
</dbReference>
<evidence type="ECO:0000313" key="9">
    <source>
        <dbReference type="Proteomes" id="UP001289135"/>
    </source>
</evidence>
<keyword evidence="3" id="KW-0547">Nucleotide-binding</keyword>
<evidence type="ECO:0000256" key="1">
    <source>
        <dbReference type="ARBA" id="ARBA00009771"/>
    </source>
</evidence>
<dbReference type="GO" id="GO:0009376">
    <property type="term" value="C:HslUV protease complex"/>
    <property type="evidence" value="ECO:0007669"/>
    <property type="project" value="InterPro"/>
</dbReference>
<dbReference type="SMART" id="SM01086">
    <property type="entry name" value="ClpB_D2-small"/>
    <property type="match status" value="1"/>
</dbReference>
<evidence type="ECO:0000313" key="8">
    <source>
        <dbReference type="EMBL" id="MDZ5761538.1"/>
    </source>
</evidence>
<evidence type="ECO:0000256" key="3">
    <source>
        <dbReference type="ARBA" id="ARBA00022741"/>
    </source>
</evidence>
<evidence type="ECO:0000259" key="7">
    <source>
        <dbReference type="SMART" id="SM01086"/>
    </source>
</evidence>
<dbReference type="PANTHER" id="PTHR48102">
    <property type="entry name" value="ATP-DEPENDENT CLP PROTEASE ATP-BINDING SUBUNIT CLPX-LIKE, MITOCHONDRIAL-RELATED"/>
    <property type="match status" value="1"/>
</dbReference>
<dbReference type="GO" id="GO:0051603">
    <property type="term" value="P:proteolysis involved in protein catabolic process"/>
    <property type="evidence" value="ECO:0007669"/>
    <property type="project" value="TreeGrafter"/>
</dbReference>
<dbReference type="InterPro" id="IPR019489">
    <property type="entry name" value="Clp_ATPase_C"/>
</dbReference>
<dbReference type="FunFam" id="3.40.50.300:FF:000213">
    <property type="entry name" value="ATP-dependent protease ATPase subunit HslU"/>
    <property type="match status" value="1"/>
</dbReference>
<dbReference type="AlphaFoldDB" id="A0AAE5AHT5"/>
<keyword evidence="4" id="KW-0067">ATP-binding</keyword>
<protein>
    <submittedName>
        <fullName evidence="8">ATP-dependent protease ATPase subunit HslU</fullName>
    </submittedName>
</protein>
<keyword evidence="2" id="KW-0963">Cytoplasm</keyword>
<dbReference type="InterPro" id="IPR050052">
    <property type="entry name" value="ATP-dep_Clp_protease_ClpX"/>
</dbReference>
<dbReference type="Gene3D" id="3.40.50.300">
    <property type="entry name" value="P-loop containing nucleotide triphosphate hydrolases"/>
    <property type="match status" value="2"/>
</dbReference>
<dbReference type="Pfam" id="PF07724">
    <property type="entry name" value="AAA_2"/>
    <property type="match status" value="1"/>
</dbReference>
<keyword evidence="8" id="KW-0378">Hydrolase</keyword>
<comment type="similarity">
    <text evidence="1">Belongs to the ClpX chaperone family. HslU subfamily.</text>
</comment>
<accession>A0AAE5AHT5</accession>
<name>A0AAE5AHT5_9RICK</name>
<feature type="domain" description="Clp ATPase C-terminal" evidence="7">
    <location>
        <begin position="337"/>
        <end position="431"/>
    </location>
</feature>
<sequence length="446" mass="50212">MLNSSPMNLSPKKIVEMLDRHIIGQKEAKCCVANALRNRERRKQIKKQDPSLAENIIPKNIMMIGPTGIGKTEISRRIAQYGDYPYTKVEATNFTQIGYYGRDVDSIIRDLVDKTIINTKNKRRLLHTETAHDIVVDKILKVFVGENAKDISKEMFKEKFSNGELDNLEIEIELPDIPISAEAPLLDFPGGNISMINFNDLVSKALSGKTKKTKLVKCKVKEAYNILLKDEIDGLIDESSITEEAIKRVENEGIVFIDEIDKITGKDKRNSADVSNEGVQRDLLPLVEGTIINTKHGSVKTDHILFIASGAFHTARPSDLLPELQGRFPVRVELHPLSEKDMIRVLSEPEYNLIRQYKALMSVDKVSLKFTEDGIAKIAEIAVQMNQKIEDIGARRLHAVLEKLMEDLSFIAEEITNTEILIDSQYVSNRLDSIAGVATDRSKFIL</sequence>
<dbReference type="GO" id="GO:0016887">
    <property type="term" value="F:ATP hydrolysis activity"/>
    <property type="evidence" value="ECO:0007669"/>
    <property type="project" value="InterPro"/>
</dbReference>
<evidence type="ECO:0000256" key="4">
    <source>
        <dbReference type="ARBA" id="ARBA00022840"/>
    </source>
</evidence>
<dbReference type="EMBL" id="JARGYU010000003">
    <property type="protein sequence ID" value="MDZ5761538.1"/>
    <property type="molecule type" value="Genomic_DNA"/>
</dbReference>
<dbReference type="Gene3D" id="1.10.8.60">
    <property type="match status" value="1"/>
</dbReference>
<dbReference type="PANTHER" id="PTHR48102:SF3">
    <property type="entry name" value="ATP-DEPENDENT PROTEASE ATPASE SUBUNIT HSLU"/>
    <property type="match status" value="1"/>
</dbReference>
<keyword evidence="5" id="KW-0143">Chaperone</keyword>
<dbReference type="InterPro" id="IPR004491">
    <property type="entry name" value="HslU"/>
</dbReference>
<gene>
    <name evidence="8" type="ORF">Lyticum_00722</name>
</gene>
<keyword evidence="8" id="KW-0645">Protease</keyword>
<dbReference type="NCBIfam" id="TIGR00390">
    <property type="entry name" value="hslU"/>
    <property type="match status" value="1"/>
</dbReference>
<dbReference type="GO" id="GO:0005524">
    <property type="term" value="F:ATP binding"/>
    <property type="evidence" value="ECO:0007669"/>
    <property type="project" value="UniProtKB-KW"/>
</dbReference>
<proteinExistence type="inferred from homology"/>
<dbReference type="SUPFAM" id="SSF52540">
    <property type="entry name" value="P-loop containing nucleoside triphosphate hydrolases"/>
    <property type="match status" value="1"/>
</dbReference>
<dbReference type="RefSeq" id="WP_322498962.1">
    <property type="nucleotide sequence ID" value="NZ_JARGYU010000003.1"/>
</dbReference>